<evidence type="ECO:0000256" key="10">
    <source>
        <dbReference type="SAM" id="MobiDB-lite"/>
    </source>
</evidence>
<dbReference type="Pfam" id="PF05730">
    <property type="entry name" value="CFEM"/>
    <property type="match status" value="1"/>
</dbReference>
<dbReference type="InterPro" id="IPR008427">
    <property type="entry name" value="Extracellular_membr_CFEM_dom"/>
</dbReference>
<keyword evidence="8" id="KW-0449">Lipoprotein</keyword>
<comment type="caution">
    <text evidence="9">Lacks conserved residue(s) required for the propagation of feature annotation.</text>
</comment>
<evidence type="ECO:0000313" key="12">
    <source>
        <dbReference type="EMBL" id="KAH7176416.1"/>
    </source>
</evidence>
<evidence type="ECO:0000259" key="11">
    <source>
        <dbReference type="PROSITE" id="PS52012"/>
    </source>
</evidence>
<evidence type="ECO:0000256" key="3">
    <source>
        <dbReference type="ARBA" id="ARBA00010031"/>
    </source>
</evidence>
<accession>A0A9P9FUT2</accession>
<keyword evidence="5" id="KW-0472">Membrane</keyword>
<evidence type="ECO:0000256" key="6">
    <source>
        <dbReference type="ARBA" id="ARBA00022729"/>
    </source>
</evidence>
<evidence type="ECO:0000256" key="9">
    <source>
        <dbReference type="PROSITE-ProRule" id="PRU01356"/>
    </source>
</evidence>
<keyword evidence="5" id="KW-0325">Glycoprotein</keyword>
<name>A0A9P9FUT2_9HYPO</name>
<protein>
    <recommendedName>
        <fullName evidence="11">CFEM domain-containing protein</fullName>
    </recommendedName>
</protein>
<dbReference type="GO" id="GO:0098552">
    <property type="term" value="C:side of membrane"/>
    <property type="evidence" value="ECO:0007669"/>
    <property type="project" value="UniProtKB-KW"/>
</dbReference>
<comment type="caution">
    <text evidence="12">The sequence shown here is derived from an EMBL/GenBank/DDBJ whole genome shotgun (WGS) entry which is preliminary data.</text>
</comment>
<dbReference type="PROSITE" id="PS52012">
    <property type="entry name" value="CFEM"/>
    <property type="match status" value="1"/>
</dbReference>
<feature type="disulfide bond" evidence="9">
    <location>
        <begin position="30"/>
        <end position="37"/>
    </location>
</feature>
<keyword evidence="9" id="KW-0349">Heme</keyword>
<evidence type="ECO:0000256" key="5">
    <source>
        <dbReference type="ARBA" id="ARBA00022622"/>
    </source>
</evidence>
<evidence type="ECO:0000313" key="13">
    <source>
        <dbReference type="Proteomes" id="UP000738349"/>
    </source>
</evidence>
<sequence length="137" mass="13899">MAFSTTSVAQEIPSCATSCIDDATTSVTDCQAGDYSCSCVEQNLAAIQKEGTSCVIDKCGIEVATDKVLPAIAAVCQKYGSDTSSSVIASTATPSPSRTSSSAGQSSETGVNDESGAIHRVGFMSLVNLIGLAILAY</sequence>
<dbReference type="GO" id="GO:0005576">
    <property type="term" value="C:extracellular region"/>
    <property type="evidence" value="ECO:0007669"/>
    <property type="project" value="UniProtKB-SubCell"/>
</dbReference>
<keyword evidence="4" id="KW-0964">Secreted</keyword>
<evidence type="ECO:0000256" key="8">
    <source>
        <dbReference type="ARBA" id="ARBA00023288"/>
    </source>
</evidence>
<dbReference type="AlphaFoldDB" id="A0A9P9FUT2"/>
<dbReference type="SMART" id="SM00747">
    <property type="entry name" value="CFEM"/>
    <property type="match status" value="1"/>
</dbReference>
<dbReference type="EMBL" id="JAGMUV010000001">
    <property type="protein sequence ID" value="KAH7176416.1"/>
    <property type="molecule type" value="Genomic_DNA"/>
</dbReference>
<evidence type="ECO:0000256" key="1">
    <source>
        <dbReference type="ARBA" id="ARBA00004589"/>
    </source>
</evidence>
<feature type="compositionally biased region" description="Low complexity" evidence="10">
    <location>
        <begin position="89"/>
        <end position="107"/>
    </location>
</feature>
<keyword evidence="9" id="KW-0479">Metal-binding</keyword>
<keyword evidence="5" id="KW-0336">GPI-anchor</keyword>
<keyword evidence="9" id="KW-0408">Iron</keyword>
<gene>
    <name evidence="12" type="ORF">EDB81DRAFT_850322</name>
</gene>
<reference evidence="12" key="1">
    <citation type="journal article" date="2021" name="Nat. Commun.">
        <title>Genetic determinants of endophytism in the Arabidopsis root mycobiome.</title>
        <authorList>
            <person name="Mesny F."/>
            <person name="Miyauchi S."/>
            <person name="Thiergart T."/>
            <person name="Pickel B."/>
            <person name="Atanasova L."/>
            <person name="Karlsson M."/>
            <person name="Huettel B."/>
            <person name="Barry K.W."/>
            <person name="Haridas S."/>
            <person name="Chen C."/>
            <person name="Bauer D."/>
            <person name="Andreopoulos W."/>
            <person name="Pangilinan J."/>
            <person name="LaButti K."/>
            <person name="Riley R."/>
            <person name="Lipzen A."/>
            <person name="Clum A."/>
            <person name="Drula E."/>
            <person name="Henrissat B."/>
            <person name="Kohler A."/>
            <person name="Grigoriev I.V."/>
            <person name="Martin F.M."/>
            <person name="Hacquard S."/>
        </authorList>
    </citation>
    <scope>NUCLEOTIDE SEQUENCE</scope>
    <source>
        <strain evidence="12">MPI-CAGE-AT-0147</strain>
    </source>
</reference>
<dbReference type="GO" id="GO:0046872">
    <property type="term" value="F:metal ion binding"/>
    <property type="evidence" value="ECO:0007669"/>
    <property type="project" value="UniProtKB-UniRule"/>
</dbReference>
<keyword evidence="6" id="KW-0732">Signal</keyword>
<feature type="region of interest" description="Disordered" evidence="10">
    <location>
        <begin position="80"/>
        <end position="111"/>
    </location>
</feature>
<dbReference type="Proteomes" id="UP000738349">
    <property type="component" value="Unassembled WGS sequence"/>
</dbReference>
<comment type="subcellular location">
    <subcellularLocation>
        <location evidence="1">Membrane</location>
        <topology evidence="1">Lipid-anchor</topology>
        <topology evidence="1">GPI-anchor</topology>
    </subcellularLocation>
    <subcellularLocation>
        <location evidence="2">Secreted</location>
    </subcellularLocation>
</comment>
<feature type="domain" description="CFEM" evidence="11">
    <location>
        <begin position="1"/>
        <end position="103"/>
    </location>
</feature>
<evidence type="ECO:0000256" key="2">
    <source>
        <dbReference type="ARBA" id="ARBA00004613"/>
    </source>
</evidence>
<keyword evidence="13" id="KW-1185">Reference proteome</keyword>
<feature type="binding site" description="axial binding residue" evidence="9">
    <location>
        <position position="34"/>
    </location>
    <ligand>
        <name>heme</name>
        <dbReference type="ChEBI" id="CHEBI:30413"/>
    </ligand>
    <ligandPart>
        <name>Fe</name>
        <dbReference type="ChEBI" id="CHEBI:18248"/>
    </ligandPart>
</feature>
<dbReference type="OrthoDB" id="3767534at2759"/>
<comment type="similarity">
    <text evidence="3">Belongs to the RBT5 family.</text>
</comment>
<evidence type="ECO:0000256" key="4">
    <source>
        <dbReference type="ARBA" id="ARBA00022525"/>
    </source>
</evidence>
<proteinExistence type="inferred from homology"/>
<organism evidence="12 13">
    <name type="scientific">Dactylonectria macrodidyma</name>
    <dbReference type="NCBI Taxonomy" id="307937"/>
    <lineage>
        <taxon>Eukaryota</taxon>
        <taxon>Fungi</taxon>
        <taxon>Dikarya</taxon>
        <taxon>Ascomycota</taxon>
        <taxon>Pezizomycotina</taxon>
        <taxon>Sordariomycetes</taxon>
        <taxon>Hypocreomycetidae</taxon>
        <taxon>Hypocreales</taxon>
        <taxon>Nectriaceae</taxon>
        <taxon>Dactylonectria</taxon>
    </lineage>
</organism>
<keyword evidence="7 9" id="KW-1015">Disulfide bond</keyword>
<evidence type="ECO:0000256" key="7">
    <source>
        <dbReference type="ARBA" id="ARBA00023157"/>
    </source>
</evidence>